<feature type="transmembrane region" description="Helical" evidence="4">
    <location>
        <begin position="114"/>
        <end position="133"/>
    </location>
</feature>
<dbReference type="GO" id="GO:0003735">
    <property type="term" value="F:structural constituent of ribosome"/>
    <property type="evidence" value="ECO:0007669"/>
    <property type="project" value="InterPro"/>
</dbReference>
<dbReference type="PANTHER" id="PTHR31176:SF1">
    <property type="entry name" value="MFS DOMAIN-CONTAINING PROTEIN-RELATED"/>
    <property type="match status" value="1"/>
</dbReference>
<organism evidence="5 6">
    <name type="scientific">Steinernema hermaphroditum</name>
    <dbReference type="NCBI Taxonomy" id="289476"/>
    <lineage>
        <taxon>Eukaryota</taxon>
        <taxon>Metazoa</taxon>
        <taxon>Ecdysozoa</taxon>
        <taxon>Nematoda</taxon>
        <taxon>Chromadorea</taxon>
        <taxon>Rhabditida</taxon>
        <taxon>Tylenchina</taxon>
        <taxon>Panagrolaimomorpha</taxon>
        <taxon>Strongyloidoidea</taxon>
        <taxon>Steinernematidae</taxon>
        <taxon>Steinernema</taxon>
    </lineage>
</organism>
<feature type="transmembrane region" description="Helical" evidence="4">
    <location>
        <begin position="225"/>
        <end position="244"/>
    </location>
</feature>
<dbReference type="GO" id="GO:0006412">
    <property type="term" value="P:translation"/>
    <property type="evidence" value="ECO:0007669"/>
    <property type="project" value="InterPro"/>
</dbReference>
<feature type="region of interest" description="Disordered" evidence="3">
    <location>
        <begin position="316"/>
        <end position="342"/>
    </location>
</feature>
<evidence type="ECO:0000256" key="4">
    <source>
        <dbReference type="SAM" id="Phobius"/>
    </source>
</evidence>
<evidence type="ECO:0000313" key="5">
    <source>
        <dbReference type="EMBL" id="KAK0411607.1"/>
    </source>
</evidence>
<accession>A0AA39HT80</accession>
<keyword evidence="2" id="KW-0687">Ribonucleoprotein</keyword>
<gene>
    <name evidence="5" type="ORF">QR680_005742</name>
</gene>
<protein>
    <recommendedName>
        <fullName evidence="7">40S ribosomal protein S30</fullName>
    </recommendedName>
</protein>
<name>A0AA39HT80_9BILA</name>
<dbReference type="Proteomes" id="UP001175271">
    <property type="component" value="Unassembled WGS sequence"/>
</dbReference>
<evidence type="ECO:0000256" key="3">
    <source>
        <dbReference type="SAM" id="MobiDB-lite"/>
    </source>
</evidence>
<dbReference type="EMBL" id="JAUCMV010000003">
    <property type="protein sequence ID" value="KAK0411607.1"/>
    <property type="molecule type" value="Genomic_DNA"/>
</dbReference>
<feature type="transmembrane region" description="Helical" evidence="4">
    <location>
        <begin position="256"/>
        <end position="277"/>
    </location>
</feature>
<dbReference type="GO" id="GO:0005840">
    <property type="term" value="C:ribosome"/>
    <property type="evidence" value="ECO:0007669"/>
    <property type="project" value="UniProtKB-KW"/>
</dbReference>
<dbReference type="Pfam" id="PF04758">
    <property type="entry name" value="Ribosomal_S30"/>
    <property type="match status" value="1"/>
</dbReference>
<dbReference type="InterPro" id="IPR008574">
    <property type="entry name" value="Nematodes_ZYG-11_interact"/>
</dbReference>
<dbReference type="AlphaFoldDB" id="A0AA39HT80"/>
<evidence type="ECO:0000256" key="2">
    <source>
        <dbReference type="ARBA" id="ARBA00023274"/>
    </source>
</evidence>
<feature type="transmembrane region" description="Helical" evidence="4">
    <location>
        <begin position="169"/>
        <end position="187"/>
    </location>
</feature>
<feature type="compositionally biased region" description="Basic residues" evidence="3">
    <location>
        <begin position="331"/>
        <end position="342"/>
    </location>
</feature>
<keyword evidence="6" id="KW-1185">Reference proteome</keyword>
<keyword evidence="1" id="KW-0689">Ribosomal protein</keyword>
<feature type="transmembrane region" description="Helical" evidence="4">
    <location>
        <begin position="199"/>
        <end position="219"/>
    </location>
</feature>
<evidence type="ECO:0000256" key="1">
    <source>
        <dbReference type="ARBA" id="ARBA00022980"/>
    </source>
</evidence>
<keyword evidence="4" id="KW-0812">Transmembrane</keyword>
<evidence type="ECO:0008006" key="7">
    <source>
        <dbReference type="Google" id="ProtNLM"/>
    </source>
</evidence>
<keyword evidence="4" id="KW-1133">Transmembrane helix</keyword>
<dbReference type="GO" id="GO:1990904">
    <property type="term" value="C:ribonucleoprotein complex"/>
    <property type="evidence" value="ECO:0007669"/>
    <property type="project" value="UniProtKB-KW"/>
</dbReference>
<dbReference type="Pfam" id="PF05884">
    <property type="entry name" value="ZYG-11_interact"/>
    <property type="match status" value="1"/>
</dbReference>
<keyword evidence="4" id="KW-0472">Membrane</keyword>
<evidence type="ECO:0000313" key="6">
    <source>
        <dbReference type="Proteomes" id="UP001175271"/>
    </source>
</evidence>
<dbReference type="InterPro" id="IPR006846">
    <property type="entry name" value="Ribosomal_eS30"/>
</dbReference>
<feature type="transmembrane region" description="Helical" evidence="4">
    <location>
        <begin position="85"/>
        <end position="108"/>
    </location>
</feature>
<proteinExistence type="predicted"/>
<reference evidence="5" key="1">
    <citation type="submission" date="2023-06" db="EMBL/GenBank/DDBJ databases">
        <title>Genomic analysis of the entomopathogenic nematode Steinernema hermaphroditum.</title>
        <authorList>
            <person name="Schwarz E.M."/>
            <person name="Heppert J.K."/>
            <person name="Baniya A."/>
            <person name="Schwartz H.T."/>
            <person name="Tan C.-H."/>
            <person name="Antoshechkin I."/>
            <person name="Sternberg P.W."/>
            <person name="Goodrich-Blair H."/>
            <person name="Dillman A.R."/>
        </authorList>
    </citation>
    <scope>NUCLEOTIDE SEQUENCE</scope>
    <source>
        <strain evidence="5">PS9179</strain>
        <tissue evidence="5">Whole animal</tissue>
    </source>
</reference>
<sequence length="368" mass="40736">MVTIEPVLQLAAKYRGEFEQAFGGLRNRAQNIRQTVQEQVATSQQQFHSMQPQLSAKKDELIQTFTNMGPVEGVQHKRIMETFTWAGVLNVAAFIGGIIGSFLLSYILGPFFSAFPIFVATYIAAPVMVFLEIRKASANDSVLRLKMLAVAAGQGTLIGFLISERYLSTMQPILFVTPLCIGLIAQLAESKVLNNRTHIFAACLGSGLAVHLFLGFVLGQLGFSYLLLSLLYTALGYGTLQLFFKYMASDYTQPTHVYQYAFFCATIYCQALVFFLFGKMQAQEKTLAQFEVAKEPTLNVDAKLLGGKVHGSLARAGKVRAQTPKVEKQEKKKKKSGRAMRRLQYNRRFVNVVTSGPGRKRGPNSNAA</sequence>
<comment type="caution">
    <text evidence="5">The sequence shown here is derived from an EMBL/GenBank/DDBJ whole genome shotgun (WGS) entry which is preliminary data.</text>
</comment>
<dbReference type="PANTHER" id="PTHR31176">
    <property type="entry name" value="MFS DOMAIN-CONTAINING PROTEIN-RELATED"/>
    <property type="match status" value="1"/>
</dbReference>